<evidence type="ECO:0000313" key="2">
    <source>
        <dbReference type="EMBL" id="CAH9082725.1"/>
    </source>
</evidence>
<protein>
    <submittedName>
        <fullName evidence="2">Uncharacterized protein</fullName>
    </submittedName>
</protein>
<gene>
    <name evidence="2" type="ORF">CEURO_LOCUS8363</name>
</gene>
<feature type="compositionally biased region" description="Basic and acidic residues" evidence="1">
    <location>
        <begin position="97"/>
        <end position="109"/>
    </location>
</feature>
<comment type="caution">
    <text evidence="2">The sequence shown here is derived from an EMBL/GenBank/DDBJ whole genome shotgun (WGS) entry which is preliminary data.</text>
</comment>
<dbReference type="EMBL" id="CAMAPE010000016">
    <property type="protein sequence ID" value="CAH9082725.1"/>
    <property type="molecule type" value="Genomic_DNA"/>
</dbReference>
<evidence type="ECO:0000313" key="3">
    <source>
        <dbReference type="Proteomes" id="UP001152484"/>
    </source>
</evidence>
<dbReference type="AlphaFoldDB" id="A0A9P0Z180"/>
<dbReference type="Proteomes" id="UP001152484">
    <property type="component" value="Unassembled WGS sequence"/>
</dbReference>
<proteinExistence type="predicted"/>
<feature type="region of interest" description="Disordered" evidence="1">
    <location>
        <begin position="58"/>
        <end position="109"/>
    </location>
</feature>
<reference evidence="2" key="1">
    <citation type="submission" date="2022-07" db="EMBL/GenBank/DDBJ databases">
        <authorList>
            <person name="Macas J."/>
            <person name="Novak P."/>
            <person name="Neumann P."/>
        </authorList>
    </citation>
    <scope>NUCLEOTIDE SEQUENCE</scope>
</reference>
<feature type="compositionally biased region" description="Low complexity" evidence="1">
    <location>
        <begin position="60"/>
        <end position="82"/>
    </location>
</feature>
<evidence type="ECO:0000256" key="1">
    <source>
        <dbReference type="SAM" id="MobiDB-lite"/>
    </source>
</evidence>
<accession>A0A9P0Z180</accession>
<organism evidence="2 3">
    <name type="scientific">Cuscuta europaea</name>
    <name type="common">European dodder</name>
    <dbReference type="NCBI Taxonomy" id="41803"/>
    <lineage>
        <taxon>Eukaryota</taxon>
        <taxon>Viridiplantae</taxon>
        <taxon>Streptophyta</taxon>
        <taxon>Embryophyta</taxon>
        <taxon>Tracheophyta</taxon>
        <taxon>Spermatophyta</taxon>
        <taxon>Magnoliopsida</taxon>
        <taxon>eudicotyledons</taxon>
        <taxon>Gunneridae</taxon>
        <taxon>Pentapetalae</taxon>
        <taxon>asterids</taxon>
        <taxon>lamiids</taxon>
        <taxon>Solanales</taxon>
        <taxon>Convolvulaceae</taxon>
        <taxon>Cuscuteae</taxon>
        <taxon>Cuscuta</taxon>
        <taxon>Cuscuta subgen. Cuscuta</taxon>
    </lineage>
</organism>
<sequence length="109" mass="11215">MAVTCFEMLGREDRRGQSTGDGGSSGIVVQVEWPRCGMCTVLLEKVAAIISGDHNDTFHGGSDTDCGDSDTTGCNSDTDGGNSDTGGGPVTRAVRGSHSDIDGCDSDIR</sequence>
<name>A0A9P0Z180_CUSEU</name>
<keyword evidence="3" id="KW-1185">Reference proteome</keyword>